<evidence type="ECO:0000256" key="7">
    <source>
        <dbReference type="SAM" id="Phobius"/>
    </source>
</evidence>
<evidence type="ECO:0000313" key="11">
    <source>
        <dbReference type="Proteomes" id="UP000308230"/>
    </source>
</evidence>
<evidence type="ECO:0000256" key="1">
    <source>
        <dbReference type="ARBA" id="ARBA00004651"/>
    </source>
</evidence>
<dbReference type="InterPro" id="IPR007353">
    <property type="entry name" value="DUF421"/>
</dbReference>
<protein>
    <submittedName>
        <fullName evidence="10">DUF421 domain-containing protein</fullName>
    </submittedName>
</protein>
<dbReference type="Proteomes" id="UP000308230">
    <property type="component" value="Unassembled WGS sequence"/>
</dbReference>
<keyword evidence="3" id="KW-1003">Cell membrane</keyword>
<dbReference type="AlphaFoldDB" id="A0A5R9F0W8"/>
<dbReference type="PANTHER" id="PTHR34582:SF7">
    <property type="entry name" value="UPF0702 TRANSMEMBRANE PROTEIN YDFS"/>
    <property type="match status" value="1"/>
</dbReference>
<evidence type="ECO:0000256" key="6">
    <source>
        <dbReference type="ARBA" id="ARBA00023136"/>
    </source>
</evidence>
<dbReference type="Gene3D" id="3.30.240.20">
    <property type="entry name" value="bsu07140 like domains"/>
    <property type="match status" value="2"/>
</dbReference>
<gene>
    <name evidence="10" type="ORF">FCL54_22425</name>
</gene>
<sequence length="230" mass="25505">MTILEITIRTIAGFVTLYILARILGKKLISQMTFFDFVAGITIGTLTGAIITTKGLMAVKGLYALALFTLLAIVLDVIALKAFRGRKILNDEPTIVIKDGKFLGQGMGRARLNLDQLLMQLRKKNIFYLDEVEIAFLETDGTVSVLKKPENMTVTHKDMKIDSPSRGLAQTFIIDGQVLENSLLAAGKDMEWVETTLKTNGIDDVREVTIAQIDVQGKVFIDQRKDQVDL</sequence>
<dbReference type="OrthoDB" id="9778331at2"/>
<name>A0A5R9F0W8_9BACL</name>
<feature type="transmembrane region" description="Helical" evidence="7">
    <location>
        <begin position="6"/>
        <end position="25"/>
    </location>
</feature>
<evidence type="ECO:0000259" key="9">
    <source>
        <dbReference type="Pfam" id="PF20730"/>
    </source>
</evidence>
<comment type="subcellular location">
    <subcellularLocation>
        <location evidence="1">Cell membrane</location>
        <topology evidence="1">Multi-pass membrane protein</topology>
    </subcellularLocation>
</comment>
<keyword evidence="5 7" id="KW-1133">Transmembrane helix</keyword>
<keyword evidence="6 7" id="KW-0472">Membrane</keyword>
<feature type="transmembrane region" description="Helical" evidence="7">
    <location>
        <begin position="37"/>
        <end position="56"/>
    </location>
</feature>
<organism evidence="10 11">
    <name type="scientific">Exobacillus caeni</name>
    <dbReference type="NCBI Taxonomy" id="2574798"/>
    <lineage>
        <taxon>Bacteria</taxon>
        <taxon>Bacillati</taxon>
        <taxon>Bacillota</taxon>
        <taxon>Bacilli</taxon>
        <taxon>Bacillales</taxon>
        <taxon>Guptibacillaceae</taxon>
        <taxon>Exobacillus</taxon>
    </lineage>
</organism>
<evidence type="ECO:0000256" key="3">
    <source>
        <dbReference type="ARBA" id="ARBA00022475"/>
    </source>
</evidence>
<dbReference type="Pfam" id="PF20730">
    <property type="entry name" value="YetF_N"/>
    <property type="match status" value="1"/>
</dbReference>
<evidence type="ECO:0000256" key="5">
    <source>
        <dbReference type="ARBA" id="ARBA00022989"/>
    </source>
</evidence>
<feature type="domain" description="YetF-like N-terminal transmembrane" evidence="9">
    <location>
        <begin position="4"/>
        <end position="77"/>
    </location>
</feature>
<reference evidence="10 11" key="1">
    <citation type="submission" date="2019-04" db="EMBL/GenBank/DDBJ databases">
        <title>Bacillus caeni sp. nov., a bacterium isolated from mangrove sediment.</title>
        <authorList>
            <person name="Huang H."/>
            <person name="Mo K."/>
            <person name="Hu Y."/>
        </authorList>
    </citation>
    <scope>NUCLEOTIDE SEQUENCE [LARGE SCALE GENOMIC DNA]</scope>
    <source>
        <strain evidence="10 11">HB172195</strain>
    </source>
</reference>
<dbReference type="InterPro" id="IPR048454">
    <property type="entry name" value="YetF_N"/>
</dbReference>
<dbReference type="PANTHER" id="PTHR34582">
    <property type="entry name" value="UPF0702 TRANSMEMBRANE PROTEIN YCAP"/>
    <property type="match status" value="1"/>
</dbReference>
<dbReference type="GO" id="GO:0005886">
    <property type="term" value="C:plasma membrane"/>
    <property type="evidence" value="ECO:0007669"/>
    <property type="project" value="UniProtKB-SubCell"/>
</dbReference>
<evidence type="ECO:0000256" key="2">
    <source>
        <dbReference type="ARBA" id="ARBA00006448"/>
    </source>
</evidence>
<evidence type="ECO:0000259" key="8">
    <source>
        <dbReference type="Pfam" id="PF04239"/>
    </source>
</evidence>
<feature type="transmembrane region" description="Helical" evidence="7">
    <location>
        <begin position="62"/>
        <end position="80"/>
    </location>
</feature>
<dbReference type="RefSeq" id="WP_138129534.1">
    <property type="nucleotide sequence ID" value="NZ_SWLG01000030.1"/>
</dbReference>
<feature type="domain" description="YetF C-terminal" evidence="8">
    <location>
        <begin position="86"/>
        <end position="213"/>
    </location>
</feature>
<keyword evidence="11" id="KW-1185">Reference proteome</keyword>
<dbReference type="Pfam" id="PF04239">
    <property type="entry name" value="DUF421"/>
    <property type="match status" value="1"/>
</dbReference>
<evidence type="ECO:0000256" key="4">
    <source>
        <dbReference type="ARBA" id="ARBA00022692"/>
    </source>
</evidence>
<keyword evidence="4 7" id="KW-0812">Transmembrane</keyword>
<proteinExistence type="inferred from homology"/>
<comment type="similarity">
    <text evidence="2">Belongs to the UPF0702 family.</text>
</comment>
<dbReference type="InterPro" id="IPR023090">
    <property type="entry name" value="UPF0702_alpha/beta_dom_sf"/>
</dbReference>
<accession>A0A5R9F0W8</accession>
<comment type="caution">
    <text evidence="10">The sequence shown here is derived from an EMBL/GenBank/DDBJ whole genome shotgun (WGS) entry which is preliminary data.</text>
</comment>
<dbReference type="EMBL" id="SWLG01000030">
    <property type="protein sequence ID" value="TLS35078.1"/>
    <property type="molecule type" value="Genomic_DNA"/>
</dbReference>
<evidence type="ECO:0000313" key="10">
    <source>
        <dbReference type="EMBL" id="TLS35078.1"/>
    </source>
</evidence>